<reference evidence="1 2" key="1">
    <citation type="submission" date="2017-11" db="EMBL/GenBank/DDBJ databases">
        <title>Genomic Encyclopedia of Archaeal and Bacterial Type Strains, Phase II (KMG-II): From Individual Species to Whole Genera.</title>
        <authorList>
            <person name="Goeker M."/>
        </authorList>
    </citation>
    <scope>NUCLEOTIDE SEQUENCE [LARGE SCALE GENOMIC DNA]</scope>
    <source>
        <strain evidence="1 2">DSM 22413</strain>
    </source>
</reference>
<accession>A0A2M8WR94</accession>
<evidence type="ECO:0000313" key="2">
    <source>
        <dbReference type="Proteomes" id="UP000231586"/>
    </source>
</evidence>
<dbReference type="OrthoDB" id="3576202at2"/>
<dbReference type="AlphaFoldDB" id="A0A2M8WR94"/>
<comment type="caution">
    <text evidence="1">The sequence shown here is derived from an EMBL/GenBank/DDBJ whole genome shotgun (WGS) entry which is preliminary data.</text>
</comment>
<organism evidence="1 2">
    <name type="scientific">Luteimicrobium subarcticum</name>
    <dbReference type="NCBI Taxonomy" id="620910"/>
    <lineage>
        <taxon>Bacteria</taxon>
        <taxon>Bacillati</taxon>
        <taxon>Actinomycetota</taxon>
        <taxon>Actinomycetes</taxon>
        <taxon>Micrococcales</taxon>
        <taxon>Luteimicrobium</taxon>
    </lineage>
</organism>
<keyword evidence="2" id="KW-1185">Reference proteome</keyword>
<evidence type="ECO:0000313" key="1">
    <source>
        <dbReference type="EMBL" id="PJI93443.1"/>
    </source>
</evidence>
<dbReference type="Proteomes" id="UP000231586">
    <property type="component" value="Unassembled WGS sequence"/>
</dbReference>
<dbReference type="RefSeq" id="WP_100350133.1">
    <property type="nucleotide sequence ID" value="NZ_PGTZ01000008.1"/>
</dbReference>
<sequence>MGLYVVVSHDPQSDGFSTYGDPAPGERATIRAAILRQDFDRAGLDDVRITLGRRPEEPAGGG</sequence>
<gene>
    <name evidence="1" type="ORF">CLV34_2017</name>
</gene>
<name>A0A2M8WR94_9MICO</name>
<dbReference type="EMBL" id="PGTZ01000008">
    <property type="protein sequence ID" value="PJI93443.1"/>
    <property type="molecule type" value="Genomic_DNA"/>
</dbReference>
<proteinExistence type="predicted"/>
<protein>
    <submittedName>
        <fullName evidence="1">Uncharacterized protein</fullName>
    </submittedName>
</protein>